<dbReference type="GO" id="GO:0008270">
    <property type="term" value="F:zinc ion binding"/>
    <property type="evidence" value="ECO:0007669"/>
    <property type="project" value="InterPro"/>
</dbReference>
<dbReference type="SUPFAM" id="SSF82199">
    <property type="entry name" value="SET domain"/>
    <property type="match status" value="1"/>
</dbReference>
<comment type="subcellular location">
    <subcellularLocation>
        <location evidence="1">Chromosome</location>
        <location evidence="1">Centromere</location>
    </subcellularLocation>
    <subcellularLocation>
        <location evidence="3">Nucleus</location>
    </subcellularLocation>
</comment>
<dbReference type="AlphaFoldDB" id="A0A6A2YZ72"/>
<dbReference type="Gene3D" id="2.170.270.10">
    <property type="entry name" value="SET domain"/>
    <property type="match status" value="1"/>
</dbReference>
<reference evidence="7" key="1">
    <citation type="submission" date="2019-09" db="EMBL/GenBank/DDBJ databases">
        <title>Draft genome information of white flower Hibiscus syriacus.</title>
        <authorList>
            <person name="Kim Y.-M."/>
        </authorList>
    </citation>
    <scope>NUCLEOTIDE SEQUENCE [LARGE SCALE GENOMIC DNA]</scope>
    <source>
        <strain evidence="7">YM2019G1</strain>
    </source>
</reference>
<dbReference type="EMBL" id="VEPZ02001236">
    <property type="protein sequence ID" value="KAE8684756.1"/>
    <property type="molecule type" value="Genomic_DNA"/>
</dbReference>
<dbReference type="Proteomes" id="UP000436088">
    <property type="component" value="Unassembled WGS sequence"/>
</dbReference>
<name>A0A6A2YZ72_HIBSY</name>
<dbReference type="InterPro" id="IPR007728">
    <property type="entry name" value="Pre-SET_dom"/>
</dbReference>
<dbReference type="PROSITE" id="PS50867">
    <property type="entry name" value="PRE_SET"/>
    <property type="match status" value="1"/>
</dbReference>
<feature type="domain" description="YDG" evidence="6">
    <location>
        <begin position="138"/>
        <end position="290"/>
    </location>
</feature>
<keyword evidence="2 3" id="KW-0539">Nucleus</keyword>
<evidence type="ECO:0000313" key="7">
    <source>
        <dbReference type="EMBL" id="KAE8684756.1"/>
    </source>
</evidence>
<feature type="compositionally biased region" description="Polar residues" evidence="4">
    <location>
        <begin position="68"/>
        <end position="77"/>
    </location>
</feature>
<evidence type="ECO:0000256" key="2">
    <source>
        <dbReference type="ARBA" id="ARBA00023242"/>
    </source>
</evidence>
<keyword evidence="8" id="KW-1185">Reference proteome</keyword>
<dbReference type="SUPFAM" id="SSF88697">
    <property type="entry name" value="PUA domain-like"/>
    <property type="match status" value="1"/>
</dbReference>
<dbReference type="GO" id="GO:0005634">
    <property type="term" value="C:nucleus"/>
    <property type="evidence" value="ECO:0007669"/>
    <property type="project" value="UniProtKB-SubCell"/>
</dbReference>
<evidence type="ECO:0000256" key="4">
    <source>
        <dbReference type="SAM" id="MobiDB-lite"/>
    </source>
</evidence>
<evidence type="ECO:0000259" key="6">
    <source>
        <dbReference type="PROSITE" id="PS51015"/>
    </source>
</evidence>
<evidence type="ECO:0000259" key="5">
    <source>
        <dbReference type="PROSITE" id="PS50867"/>
    </source>
</evidence>
<dbReference type="InterPro" id="IPR051357">
    <property type="entry name" value="H3K9_HMTase_SUVAR3-9"/>
</dbReference>
<evidence type="ECO:0000256" key="3">
    <source>
        <dbReference type="PROSITE-ProRule" id="PRU00358"/>
    </source>
</evidence>
<protein>
    <submittedName>
        <fullName evidence="7">Heat shock protein 70 (Hsp 70) family protein isoform 1</fullName>
    </submittedName>
</protein>
<proteinExistence type="predicted"/>
<dbReference type="PANTHER" id="PTHR45660:SF73">
    <property type="entry name" value="HISTONE-LYSINE N-METHYLTRANSFERASE, H3 LYSINE-9 SPECIFIC SUVH1"/>
    <property type="match status" value="1"/>
</dbReference>
<dbReference type="Pfam" id="PF02182">
    <property type="entry name" value="SAD_SRA"/>
    <property type="match status" value="1"/>
</dbReference>
<comment type="caution">
    <text evidence="7">The sequence shown here is derived from an EMBL/GenBank/DDBJ whole genome shotgun (WGS) entry which is preliminary data.</text>
</comment>
<dbReference type="InterPro" id="IPR046341">
    <property type="entry name" value="SET_dom_sf"/>
</dbReference>
<dbReference type="PROSITE" id="PS51015">
    <property type="entry name" value="YDG"/>
    <property type="match status" value="1"/>
</dbReference>
<dbReference type="GO" id="GO:0000775">
    <property type="term" value="C:chromosome, centromeric region"/>
    <property type="evidence" value="ECO:0007669"/>
    <property type="project" value="UniProtKB-SubCell"/>
</dbReference>
<accession>A0A6A2YZ72</accession>
<dbReference type="SMART" id="SM00468">
    <property type="entry name" value="PreSET"/>
    <property type="match status" value="1"/>
</dbReference>
<feature type="domain" description="Pre-SET" evidence="5">
    <location>
        <begin position="301"/>
        <end position="358"/>
    </location>
</feature>
<dbReference type="InterPro" id="IPR003105">
    <property type="entry name" value="SRA_YDG"/>
</dbReference>
<evidence type="ECO:0000313" key="8">
    <source>
        <dbReference type="Proteomes" id="UP000436088"/>
    </source>
</evidence>
<dbReference type="SMART" id="SM00466">
    <property type="entry name" value="SRA"/>
    <property type="match status" value="1"/>
</dbReference>
<dbReference type="InterPro" id="IPR015947">
    <property type="entry name" value="PUA-like_sf"/>
</dbReference>
<dbReference type="GO" id="GO:0042054">
    <property type="term" value="F:histone methyltransferase activity"/>
    <property type="evidence" value="ECO:0007669"/>
    <property type="project" value="InterPro"/>
</dbReference>
<gene>
    <name evidence="7" type="ORF">F3Y22_tig00111105pilonHSYRG00362</name>
</gene>
<dbReference type="InterPro" id="IPR036987">
    <property type="entry name" value="SRA-YDG_sf"/>
</dbReference>
<sequence length="408" mass="44691">MSVWVFKENEIFWGKPFANAPPNGPFPSGFSPFPPFGQPQGSPYTPVLNQNPFSSTAVPIRSFSTELPASNGGNVHSSNKRKLAGSSSVKKNVKRGNESELALAALSNFKPGISAAEKDDGNILSTKGVRTNGRKRIGVVPGVEIGDIYFFRMELILVGVHAQSMAGIDFMPMKGSDIEGERVAVSIVSSGGYEDDAEDPDVLVYTGQGGNASANKEASDQKLVRGNFALERSLHRDNEESFEVSRILHTQHLRLRIRGQTGVFSTWKSIQKWRADMSSREGLILPDLTSGAESTRSHLSTSDACQPGNSNCSCNQKNSGDFPYIGNGVLVCQKPMIYECGSSCPCTRNCKNRVSQTGFRVRFEVFKTRDRGWGLRSWDPIRAGGITKQSQQEREFLTPVKLLIFDLL</sequence>
<evidence type="ECO:0000256" key="1">
    <source>
        <dbReference type="ARBA" id="ARBA00004584"/>
    </source>
</evidence>
<dbReference type="GO" id="GO:0003690">
    <property type="term" value="F:double-stranded DNA binding"/>
    <property type="evidence" value="ECO:0007669"/>
    <property type="project" value="TreeGrafter"/>
</dbReference>
<feature type="region of interest" description="Disordered" evidence="4">
    <location>
        <begin position="68"/>
        <end position="92"/>
    </location>
</feature>
<organism evidence="7 8">
    <name type="scientific">Hibiscus syriacus</name>
    <name type="common">Rose of Sharon</name>
    <dbReference type="NCBI Taxonomy" id="106335"/>
    <lineage>
        <taxon>Eukaryota</taxon>
        <taxon>Viridiplantae</taxon>
        <taxon>Streptophyta</taxon>
        <taxon>Embryophyta</taxon>
        <taxon>Tracheophyta</taxon>
        <taxon>Spermatophyta</taxon>
        <taxon>Magnoliopsida</taxon>
        <taxon>eudicotyledons</taxon>
        <taxon>Gunneridae</taxon>
        <taxon>Pentapetalae</taxon>
        <taxon>rosids</taxon>
        <taxon>malvids</taxon>
        <taxon>Malvales</taxon>
        <taxon>Malvaceae</taxon>
        <taxon>Malvoideae</taxon>
        <taxon>Hibiscus</taxon>
    </lineage>
</organism>
<dbReference type="Pfam" id="PF05033">
    <property type="entry name" value="Pre-SET"/>
    <property type="match status" value="1"/>
</dbReference>
<dbReference type="Gene3D" id="2.30.280.10">
    <property type="entry name" value="SRA-YDG"/>
    <property type="match status" value="1"/>
</dbReference>
<dbReference type="PANTHER" id="PTHR45660">
    <property type="entry name" value="HISTONE-LYSINE N-METHYLTRANSFERASE SETMAR"/>
    <property type="match status" value="1"/>
</dbReference>
<keyword evidence="7" id="KW-0346">Stress response</keyword>